<dbReference type="InterPro" id="IPR021627">
    <property type="entry name" value="Mediator_Med27"/>
</dbReference>
<keyword evidence="7" id="KW-1185">Reference proteome</keyword>
<feature type="non-terminal residue" evidence="8">
    <location>
        <position position="1"/>
    </location>
</feature>
<name>A0ABM1BIF0_LIMPO</name>
<feature type="chain" id="PRO_5045982714" evidence="6">
    <location>
        <begin position="26"/>
        <end position="120"/>
    </location>
</feature>
<keyword evidence="4" id="KW-0804">Transcription</keyword>
<keyword evidence="6" id="KW-0732">Signal</keyword>
<keyword evidence="3" id="KW-0805">Transcription regulation</keyword>
<proteinExistence type="inferred from homology"/>
<evidence type="ECO:0000256" key="3">
    <source>
        <dbReference type="ARBA" id="ARBA00023015"/>
    </source>
</evidence>
<evidence type="ECO:0000256" key="4">
    <source>
        <dbReference type="ARBA" id="ARBA00023163"/>
    </source>
</evidence>
<evidence type="ECO:0000256" key="5">
    <source>
        <dbReference type="ARBA" id="ARBA00023242"/>
    </source>
</evidence>
<protein>
    <submittedName>
        <fullName evidence="8">Mediator of RNA polymerase II transcription subunit 27-like</fullName>
    </submittedName>
</protein>
<feature type="signal peptide" evidence="6">
    <location>
        <begin position="1"/>
        <end position="25"/>
    </location>
</feature>
<dbReference type="PANTHER" id="PTHR13130">
    <property type="entry name" value="34 KDA TRANSCRIPTIONAL CO-ACTIVATOR-RELATED"/>
    <property type="match status" value="1"/>
</dbReference>
<evidence type="ECO:0000256" key="6">
    <source>
        <dbReference type="SAM" id="SignalP"/>
    </source>
</evidence>
<evidence type="ECO:0000256" key="2">
    <source>
        <dbReference type="ARBA" id="ARBA00008048"/>
    </source>
</evidence>
<comment type="subcellular location">
    <subcellularLocation>
        <location evidence="1">Nucleus</location>
    </subcellularLocation>
</comment>
<evidence type="ECO:0000256" key="1">
    <source>
        <dbReference type="ARBA" id="ARBA00004123"/>
    </source>
</evidence>
<keyword evidence="5" id="KW-0539">Nucleus</keyword>
<dbReference type="RefSeq" id="XP_013782626.1">
    <property type="nucleotide sequence ID" value="XM_013927172.2"/>
</dbReference>
<comment type="similarity">
    <text evidence="2">Belongs to the Mediator complex subunit 27 family.</text>
</comment>
<dbReference type="Pfam" id="PF11571">
    <property type="entry name" value="Med27"/>
    <property type="match status" value="1"/>
</dbReference>
<accession>A0ABM1BIF0</accession>
<dbReference type="GeneID" id="106466869"/>
<gene>
    <name evidence="8" type="primary">LOC106466869</name>
</gene>
<organism evidence="7 8">
    <name type="scientific">Limulus polyphemus</name>
    <name type="common">Atlantic horseshoe crab</name>
    <dbReference type="NCBI Taxonomy" id="6850"/>
    <lineage>
        <taxon>Eukaryota</taxon>
        <taxon>Metazoa</taxon>
        <taxon>Ecdysozoa</taxon>
        <taxon>Arthropoda</taxon>
        <taxon>Chelicerata</taxon>
        <taxon>Merostomata</taxon>
        <taxon>Xiphosura</taxon>
        <taxon>Limulidae</taxon>
        <taxon>Limulus</taxon>
    </lineage>
</organism>
<sequence length="120" mass="13959">ITLARTLKALVLLRGLVIEWVVVKGFNEDFCKEDEKLDMWSGSRYKVFQKVTDHANAAMLHFYSPLMPDRALKSFVTWLHSYASLFSATCRRCGNRLHNNMPPTWRDVRSLDIFHEACKP</sequence>
<dbReference type="PANTHER" id="PTHR13130:SF4">
    <property type="entry name" value="MEDIATOR OF RNA POLYMERASE II TRANSCRIPTION SUBUNIT 27"/>
    <property type="match status" value="1"/>
</dbReference>
<evidence type="ECO:0000313" key="7">
    <source>
        <dbReference type="Proteomes" id="UP000694941"/>
    </source>
</evidence>
<dbReference type="Proteomes" id="UP000694941">
    <property type="component" value="Unplaced"/>
</dbReference>
<reference evidence="8" key="1">
    <citation type="submission" date="2025-08" db="UniProtKB">
        <authorList>
            <consortium name="RefSeq"/>
        </authorList>
    </citation>
    <scope>IDENTIFICATION</scope>
    <source>
        <tissue evidence="8">Muscle</tissue>
    </source>
</reference>
<evidence type="ECO:0000313" key="8">
    <source>
        <dbReference type="RefSeq" id="XP_013782626.1"/>
    </source>
</evidence>